<feature type="signal peptide" evidence="1">
    <location>
        <begin position="1"/>
        <end position="25"/>
    </location>
</feature>
<sequence>MRRGFAAVLAGVLALSTAVSVPAEAAAKPKLGPLGYGKLKIGQTKKQALRTGTIVLGRADGGCTGFDLKAHRTPKDQVSGYISKKYGVVAIFAAKGVKTPRGIALGASLAQVKKKYPSVRETVSFWWVPAPGGKKKTQYWFLFDKKNKLSEMGLVFPKQDCFN</sequence>
<accession>A0ABN3U533</accession>
<dbReference type="RefSeq" id="WP_344450170.1">
    <property type="nucleotide sequence ID" value="NZ_BAAATZ010000007.1"/>
</dbReference>
<evidence type="ECO:0000313" key="2">
    <source>
        <dbReference type="EMBL" id="GAA2724335.1"/>
    </source>
</evidence>
<reference evidence="2 3" key="1">
    <citation type="journal article" date="2019" name="Int. J. Syst. Evol. Microbiol.">
        <title>The Global Catalogue of Microorganisms (GCM) 10K type strain sequencing project: providing services to taxonomists for standard genome sequencing and annotation.</title>
        <authorList>
            <consortium name="The Broad Institute Genomics Platform"/>
            <consortium name="The Broad Institute Genome Sequencing Center for Infectious Disease"/>
            <person name="Wu L."/>
            <person name="Ma J."/>
        </authorList>
    </citation>
    <scope>NUCLEOTIDE SEQUENCE [LARGE SCALE GENOMIC DNA]</scope>
    <source>
        <strain evidence="2 3">JCM 8201</strain>
    </source>
</reference>
<organism evidence="2 3">
    <name type="scientific">Actinocorallia aurantiaca</name>
    <dbReference type="NCBI Taxonomy" id="46204"/>
    <lineage>
        <taxon>Bacteria</taxon>
        <taxon>Bacillati</taxon>
        <taxon>Actinomycetota</taxon>
        <taxon>Actinomycetes</taxon>
        <taxon>Streptosporangiales</taxon>
        <taxon>Thermomonosporaceae</taxon>
        <taxon>Actinocorallia</taxon>
    </lineage>
</organism>
<keyword evidence="1" id="KW-0732">Signal</keyword>
<name>A0ABN3U533_9ACTN</name>
<proteinExistence type="predicted"/>
<feature type="chain" id="PRO_5045822797" evidence="1">
    <location>
        <begin position="26"/>
        <end position="163"/>
    </location>
</feature>
<protein>
    <submittedName>
        <fullName evidence="2">Uncharacterized protein</fullName>
    </submittedName>
</protein>
<gene>
    <name evidence="2" type="ORF">GCM10010439_21730</name>
</gene>
<dbReference type="Proteomes" id="UP001501842">
    <property type="component" value="Unassembled WGS sequence"/>
</dbReference>
<dbReference type="EMBL" id="BAAATZ010000007">
    <property type="protein sequence ID" value="GAA2724335.1"/>
    <property type="molecule type" value="Genomic_DNA"/>
</dbReference>
<comment type="caution">
    <text evidence="2">The sequence shown here is derived from an EMBL/GenBank/DDBJ whole genome shotgun (WGS) entry which is preliminary data.</text>
</comment>
<evidence type="ECO:0000256" key="1">
    <source>
        <dbReference type="SAM" id="SignalP"/>
    </source>
</evidence>
<keyword evidence="3" id="KW-1185">Reference proteome</keyword>
<evidence type="ECO:0000313" key="3">
    <source>
        <dbReference type="Proteomes" id="UP001501842"/>
    </source>
</evidence>